<keyword evidence="1" id="KW-0472">Membrane</keyword>
<organism evidence="2 3">
    <name type="scientific">Caenorhabditis elegans</name>
    <dbReference type="NCBI Taxonomy" id="6239"/>
    <lineage>
        <taxon>Eukaryota</taxon>
        <taxon>Metazoa</taxon>
        <taxon>Ecdysozoa</taxon>
        <taxon>Nematoda</taxon>
        <taxon>Chromadorea</taxon>
        <taxon>Rhabditida</taxon>
        <taxon>Rhabditina</taxon>
        <taxon>Rhabditomorpha</taxon>
        <taxon>Rhabditoidea</taxon>
        <taxon>Rhabditidae</taxon>
        <taxon>Peloderinae</taxon>
        <taxon>Caenorhabditis</taxon>
    </lineage>
</organism>
<dbReference type="eggNOG" id="ENOG502TG56">
    <property type="taxonomic scope" value="Eukaryota"/>
</dbReference>
<dbReference type="KEGG" id="cel:CELE_C33A12.13"/>
<keyword evidence="1" id="KW-1133">Transmembrane helix</keyword>
<sequence length="338" mass="39591">MPEISLIVPIETIHFNDSYMNFKYQFNEFPTFLAIIPWLYMIPTFLVIYKIFLIYSKTNWEQLEPGKNKHVFLTLSLSLIFSYLFFFFDYLNIRFPATGLFTSFCANIEPNHWLKLIIFFSFYFNYSAMIFPCLLPIVRLIILTFPKDHDRINTIIMRVAIPFAIVYPIFSTFFLIPAIGTCKQLEYPYPFGAIWTYYSGAIFGFRNSTFYLVNTVIWVTLATIANIMLFFKITKARERLITVQTSGISHRAQVSITRTTIAMIAFYVTNGMFILNYFMFYGTSSTMAYSIVLRPFGNDLQICMIAWILFLTHPVFKKTIVNPEASIERIEPIRELSN</sequence>
<dbReference type="PANTHER" id="PTHR46045">
    <property type="entry name" value="SERPENTINE RECEPTOR, CLASS U-RELATED"/>
    <property type="match status" value="1"/>
</dbReference>
<evidence type="ECO:0000256" key="1">
    <source>
        <dbReference type="SAM" id="Phobius"/>
    </source>
</evidence>
<evidence type="ECO:0000313" key="3">
    <source>
        <dbReference type="Proteomes" id="UP000001940"/>
    </source>
</evidence>
<dbReference type="HOGENOM" id="CLU_049496_0_0_1"/>
<dbReference type="OrthoDB" id="5821552at2759"/>
<dbReference type="InterPro" id="IPR003839">
    <property type="entry name" value="7TM_GPCR_serpentine_rcpt_Sru"/>
</dbReference>
<dbReference type="GeneID" id="183145"/>
<feature type="transmembrane region" description="Helical" evidence="1">
    <location>
        <begin position="287"/>
        <end position="310"/>
    </location>
</feature>
<dbReference type="CTD" id="183145"/>
<feature type="transmembrane region" description="Helical" evidence="1">
    <location>
        <begin position="261"/>
        <end position="281"/>
    </location>
</feature>
<dbReference type="PANTHER" id="PTHR46045:SF6">
    <property type="entry name" value="SERPENTINE RECEPTOR, CLASS U"/>
    <property type="match status" value="1"/>
</dbReference>
<dbReference type="InParanoid" id="O17633"/>
<dbReference type="PhylomeDB" id="O17633"/>
<dbReference type="OMA" id="INTIIMR"/>
<feature type="transmembrane region" description="Helical" evidence="1">
    <location>
        <begin position="29"/>
        <end position="49"/>
    </location>
</feature>
<evidence type="ECO:0000313" key="2">
    <source>
        <dbReference type="EMBL" id="CAA92796.1"/>
    </source>
</evidence>
<protein>
    <submittedName>
        <fullName evidence="2">Serpentine Receptor, class U</fullName>
    </submittedName>
</protein>
<dbReference type="WormBase" id="C33A12.13">
    <property type="protein sequence ID" value="CE15666"/>
    <property type="gene ID" value="WBGene00005665"/>
    <property type="gene designation" value="sru-2"/>
</dbReference>
<keyword evidence="3" id="KW-1185">Reference proteome</keyword>
<dbReference type="EMBL" id="BX284604">
    <property type="protein sequence ID" value="CAA92796.1"/>
    <property type="molecule type" value="Genomic_DNA"/>
</dbReference>
<feature type="transmembrane region" description="Helical" evidence="1">
    <location>
        <begin position="210"/>
        <end position="231"/>
    </location>
</feature>
<dbReference type="AlphaFoldDB" id="O17633"/>
<keyword evidence="1" id="KW-0812">Transmembrane</keyword>
<dbReference type="PIR" id="T19666">
    <property type="entry name" value="T19666"/>
</dbReference>
<dbReference type="Proteomes" id="UP000001940">
    <property type="component" value="Chromosome IV"/>
</dbReference>
<accession>O17633</accession>
<gene>
    <name evidence="2 4" type="primary">sru-2</name>
    <name evidence="4" type="ORF">C33A12.13</name>
    <name evidence="2" type="ORF">CELE_C33A12.13</name>
</gene>
<evidence type="ECO:0000313" key="4">
    <source>
        <dbReference type="WormBase" id="C33A12.13"/>
    </source>
</evidence>
<feature type="transmembrane region" description="Helical" evidence="1">
    <location>
        <begin position="159"/>
        <end position="180"/>
    </location>
</feature>
<feature type="transmembrane region" description="Helical" evidence="1">
    <location>
        <begin position="113"/>
        <end position="138"/>
    </location>
</feature>
<name>O17633_CAEEL</name>
<proteinExistence type="predicted"/>
<dbReference type="PaxDb" id="6239-C33A12.13"/>
<keyword evidence="2" id="KW-0675">Receptor</keyword>
<dbReference type="UCSC" id="C33A12.13">
    <property type="organism name" value="c. elegans"/>
</dbReference>
<dbReference type="Pfam" id="PF10322">
    <property type="entry name" value="7TM_GPCR_Sru"/>
    <property type="match status" value="1"/>
</dbReference>
<dbReference type="FunCoup" id="O17633">
    <property type="interactions" value="8"/>
</dbReference>
<dbReference type="AGR" id="WB:WBGene00005665"/>
<reference evidence="2 3" key="1">
    <citation type="journal article" date="1998" name="Science">
        <title>Genome sequence of the nematode C. elegans: a platform for investigating biology.</title>
        <authorList>
            <consortium name="The C. elegans sequencing consortium"/>
            <person name="Sulson J.E."/>
            <person name="Waterston R."/>
        </authorList>
    </citation>
    <scope>NUCLEOTIDE SEQUENCE [LARGE SCALE GENOMIC DNA]</scope>
    <source>
        <strain evidence="2 3">Bristol N2</strain>
    </source>
</reference>
<dbReference type="RefSeq" id="NP_501675.1">
    <property type="nucleotide sequence ID" value="NM_069274.3"/>
</dbReference>
<dbReference type="STRING" id="6239.C33A12.13.1"/>
<feature type="transmembrane region" description="Helical" evidence="1">
    <location>
        <begin position="70"/>
        <end position="93"/>
    </location>
</feature>